<dbReference type="GO" id="GO:0032259">
    <property type="term" value="P:methylation"/>
    <property type="evidence" value="ECO:0007669"/>
    <property type="project" value="UniProtKB-KW"/>
</dbReference>
<dbReference type="InterPro" id="IPR041698">
    <property type="entry name" value="Methyltransf_25"/>
</dbReference>
<keyword evidence="3" id="KW-1185">Reference proteome</keyword>
<dbReference type="EMBL" id="CZCZ02000017">
    <property type="protein sequence ID" value="CAC5345712.1"/>
    <property type="molecule type" value="Genomic_DNA"/>
</dbReference>
<name>A0A6J7ZSM2_PLARU</name>
<dbReference type="AlphaFoldDB" id="A0A6J7ZSM2"/>
<feature type="domain" description="Methyltransferase" evidence="1">
    <location>
        <begin position="2"/>
        <end position="94"/>
    </location>
</feature>
<dbReference type="Proteomes" id="UP000196521">
    <property type="component" value="Unassembled WGS sequence"/>
</dbReference>
<organism evidence="2 3">
    <name type="scientific">Planktothrix rubescens CCAP 1459/22</name>
    <dbReference type="NCBI Taxonomy" id="329571"/>
    <lineage>
        <taxon>Bacteria</taxon>
        <taxon>Bacillati</taxon>
        <taxon>Cyanobacteriota</taxon>
        <taxon>Cyanophyceae</taxon>
        <taxon>Oscillatoriophycideae</taxon>
        <taxon>Oscillatoriales</taxon>
        <taxon>Microcoleaceae</taxon>
        <taxon>Planktothrix</taxon>
    </lineage>
</organism>
<evidence type="ECO:0000313" key="2">
    <source>
        <dbReference type="EMBL" id="CAC5345712.1"/>
    </source>
</evidence>
<dbReference type="InterPro" id="IPR029063">
    <property type="entry name" value="SAM-dependent_MTases_sf"/>
</dbReference>
<protein>
    <submittedName>
        <fullName evidence="2">S-adenosyl-L-methionine-dependent methyltransferase</fullName>
    </submittedName>
</protein>
<sequence length="221" mass="24205">MEVGCGEATTLRGVIEKLSHVPEYSLGFDLSWSRVAHGLHYLSEKQIQASLFVADLFNIPLADDSIDIVYTSHSLEPNGGREKEAIKELLRVARHAVVLIEPIYELASPEAQERMRYHGYIRGLKDVATQLGAVVTNYKLLDFTPNPLNPSGLLLLEKATTVNSTVGISWSCPLTRTRLEDIGDVFESKETGLVYPVLRGIPMLNASNAIVASGITDGTIN</sequence>
<reference evidence="2" key="1">
    <citation type="submission" date="2020-05" db="EMBL/GenBank/DDBJ databases">
        <authorList>
            <consortium name="Genoscope - CEA"/>
            <person name="William W."/>
        </authorList>
    </citation>
    <scope>NUCLEOTIDE SEQUENCE [LARGE SCALE GENOMIC DNA]</scope>
    <source>
        <strain evidence="2">PCC 7821</strain>
    </source>
</reference>
<dbReference type="SUPFAM" id="SSF158997">
    <property type="entry name" value="Trm112p-like"/>
    <property type="match status" value="1"/>
</dbReference>
<dbReference type="SUPFAM" id="SSF53335">
    <property type="entry name" value="S-adenosyl-L-methionine-dependent methyltransferases"/>
    <property type="match status" value="1"/>
</dbReference>
<dbReference type="Gene3D" id="3.40.50.150">
    <property type="entry name" value="Vaccinia Virus protein VP39"/>
    <property type="match status" value="1"/>
</dbReference>
<keyword evidence="2" id="KW-0489">Methyltransferase</keyword>
<gene>
    <name evidence="2" type="ORF">PLAN_70289</name>
</gene>
<comment type="caution">
    <text evidence="2">The sequence shown here is derived from an EMBL/GenBank/DDBJ whole genome shotgun (WGS) entry which is preliminary data.</text>
</comment>
<proteinExistence type="predicted"/>
<keyword evidence="2" id="KW-0808">Transferase</keyword>
<evidence type="ECO:0000259" key="1">
    <source>
        <dbReference type="Pfam" id="PF13649"/>
    </source>
</evidence>
<evidence type="ECO:0000313" key="3">
    <source>
        <dbReference type="Proteomes" id="UP000196521"/>
    </source>
</evidence>
<dbReference type="GO" id="GO:0008168">
    <property type="term" value="F:methyltransferase activity"/>
    <property type="evidence" value="ECO:0007669"/>
    <property type="project" value="UniProtKB-KW"/>
</dbReference>
<dbReference type="Pfam" id="PF13649">
    <property type="entry name" value="Methyltransf_25"/>
    <property type="match status" value="1"/>
</dbReference>
<accession>A0A6J7ZSM2</accession>